<dbReference type="Proteomes" id="UP000012283">
    <property type="component" value="Unassembled WGS sequence"/>
</dbReference>
<organism evidence="1 2">
    <name type="scientific">Gracilibacillus halophilus YIM-C55.5</name>
    <dbReference type="NCBI Taxonomy" id="1308866"/>
    <lineage>
        <taxon>Bacteria</taxon>
        <taxon>Bacillati</taxon>
        <taxon>Bacillota</taxon>
        <taxon>Bacilli</taxon>
        <taxon>Bacillales</taxon>
        <taxon>Bacillaceae</taxon>
        <taxon>Gracilibacillus</taxon>
    </lineage>
</organism>
<dbReference type="EMBL" id="APML01000035">
    <property type="protein sequence ID" value="ENH96615.1"/>
    <property type="molecule type" value="Genomic_DNA"/>
</dbReference>
<gene>
    <name evidence="1" type="ORF">J416_09841</name>
</gene>
<dbReference type="Gene3D" id="3.40.50.150">
    <property type="entry name" value="Vaccinia Virus protein VP39"/>
    <property type="match status" value="1"/>
</dbReference>
<dbReference type="GO" id="GO:0032259">
    <property type="term" value="P:methylation"/>
    <property type="evidence" value="ECO:0007669"/>
    <property type="project" value="UniProtKB-KW"/>
</dbReference>
<evidence type="ECO:0000313" key="1">
    <source>
        <dbReference type="EMBL" id="ENH96615.1"/>
    </source>
</evidence>
<dbReference type="GO" id="GO:0008168">
    <property type="term" value="F:methyltransferase activity"/>
    <property type="evidence" value="ECO:0007669"/>
    <property type="project" value="UniProtKB-KW"/>
</dbReference>
<keyword evidence="1" id="KW-0808">Transferase</keyword>
<evidence type="ECO:0000313" key="2">
    <source>
        <dbReference type="Proteomes" id="UP000012283"/>
    </source>
</evidence>
<keyword evidence="2" id="KW-1185">Reference proteome</keyword>
<dbReference type="STRING" id="1308866.J416_09841"/>
<dbReference type="RefSeq" id="WP_003469307.1">
    <property type="nucleotide sequence ID" value="NZ_APML01000035.1"/>
</dbReference>
<dbReference type="PATRIC" id="fig|1308866.3.peg.1996"/>
<dbReference type="InterPro" id="IPR029063">
    <property type="entry name" value="SAM-dependent_MTases_sf"/>
</dbReference>
<name>N4WQ91_9BACI</name>
<protein>
    <submittedName>
        <fullName evidence="1">Methyltransferase</fullName>
    </submittedName>
</protein>
<accession>N4WQ91</accession>
<sequence length="252" mass="29482">MEEIGIKNKHRVQKHGEVFTPKKIVKSMLEIQEVNEACKSLTSTFLEPSAGEGAFLTAILERKLNIVVEQYNDGLERFENYSLLTLTSLYGIELLEDNAQTCVLNMFQVYYDIYKEQVQLHNGELKKKVLDSAKEIISSNIRQGDFLSRNTIDGKPLVFSEWSPINMRKTTKNIKIQRTEYTLDEIYENTEKEFGEIINKAINKTIEPYKQLDMFELLEEDVESEKEISKKMRYIPVNITDVYTKEMEEFYE</sequence>
<comment type="caution">
    <text evidence="1">The sequence shown here is derived from an EMBL/GenBank/DDBJ whole genome shotgun (WGS) entry which is preliminary data.</text>
</comment>
<dbReference type="eggNOG" id="COG0286">
    <property type="taxonomic scope" value="Bacteria"/>
</dbReference>
<dbReference type="PRINTS" id="PR00507">
    <property type="entry name" value="N12N6MTFRASE"/>
</dbReference>
<keyword evidence="1" id="KW-0489">Methyltransferase</keyword>
<reference evidence="1 2" key="1">
    <citation type="submission" date="2013-03" db="EMBL/GenBank/DDBJ databases">
        <title>Draft genome sequence of Gracibacillus halophilus YIM-C55.5, a moderately halophilic and thermophilic organism from the Xiaochaidamu salt lake.</title>
        <authorList>
            <person name="Sugumar T."/>
            <person name="Polireddy D.R."/>
            <person name="Antony A."/>
            <person name="Madhava Y.R."/>
            <person name="Sivakumar N."/>
        </authorList>
    </citation>
    <scope>NUCLEOTIDE SEQUENCE [LARGE SCALE GENOMIC DNA]</scope>
    <source>
        <strain evidence="1 2">YIM-C55.5</strain>
    </source>
</reference>
<proteinExistence type="predicted"/>
<dbReference type="SUPFAM" id="SSF53335">
    <property type="entry name" value="S-adenosyl-L-methionine-dependent methyltransferases"/>
    <property type="match status" value="1"/>
</dbReference>
<dbReference type="AlphaFoldDB" id="N4WQ91"/>
<dbReference type="OrthoDB" id="9815272at2"/>